<evidence type="ECO:0000313" key="1">
    <source>
        <dbReference type="EMBL" id="KII71121.1"/>
    </source>
</evidence>
<comment type="caution">
    <text evidence="1">The sequence shown here is derived from an EMBL/GenBank/DDBJ whole genome shotgun (WGS) entry which is preliminary data.</text>
</comment>
<proteinExistence type="predicted"/>
<accession>A0A0C2MUY1</accession>
<sequence>MQKFKIDRLYRQISQEFLKDTFNKDTDHKPNDLDVRIISGHVSQCLAEAIERRGLSSFPSKTSAQLQKWITYLNIKKQHSYIMVNLSDNNKSKKCGHAQRSVKECEDEILQLNKMIKQFESISNQHNKEKIPKQLLPNLIKAINFQKEKLTQANTMM</sequence>
<dbReference type="Proteomes" id="UP000031668">
    <property type="component" value="Unassembled WGS sequence"/>
</dbReference>
<keyword evidence="2" id="KW-1185">Reference proteome</keyword>
<evidence type="ECO:0000313" key="2">
    <source>
        <dbReference type="Proteomes" id="UP000031668"/>
    </source>
</evidence>
<dbReference type="EMBL" id="JWZT01001843">
    <property type="protein sequence ID" value="KII71121.1"/>
    <property type="molecule type" value="Genomic_DNA"/>
</dbReference>
<protein>
    <submittedName>
        <fullName evidence="1">Uncharacterized protein</fullName>
    </submittedName>
</protein>
<organism evidence="1 2">
    <name type="scientific">Thelohanellus kitauei</name>
    <name type="common">Myxosporean</name>
    <dbReference type="NCBI Taxonomy" id="669202"/>
    <lineage>
        <taxon>Eukaryota</taxon>
        <taxon>Metazoa</taxon>
        <taxon>Cnidaria</taxon>
        <taxon>Myxozoa</taxon>
        <taxon>Myxosporea</taxon>
        <taxon>Bivalvulida</taxon>
        <taxon>Platysporina</taxon>
        <taxon>Myxobolidae</taxon>
        <taxon>Thelohanellus</taxon>
    </lineage>
</organism>
<name>A0A0C2MUY1_THEKT</name>
<reference evidence="1 2" key="1">
    <citation type="journal article" date="2014" name="Genome Biol. Evol.">
        <title>The genome of the myxosporean Thelohanellus kitauei shows adaptations to nutrient acquisition within its fish host.</title>
        <authorList>
            <person name="Yang Y."/>
            <person name="Xiong J."/>
            <person name="Zhou Z."/>
            <person name="Huo F."/>
            <person name="Miao W."/>
            <person name="Ran C."/>
            <person name="Liu Y."/>
            <person name="Zhang J."/>
            <person name="Feng J."/>
            <person name="Wang M."/>
            <person name="Wang M."/>
            <person name="Wang L."/>
            <person name="Yao B."/>
        </authorList>
    </citation>
    <scope>NUCLEOTIDE SEQUENCE [LARGE SCALE GENOMIC DNA]</scope>
    <source>
        <strain evidence="1">Wuqing</strain>
    </source>
</reference>
<gene>
    <name evidence="1" type="ORF">RF11_16326</name>
</gene>
<dbReference type="AlphaFoldDB" id="A0A0C2MUY1"/>